<reference evidence="3" key="5">
    <citation type="submission" date="2025-09" db="UniProtKB">
        <authorList>
            <consortium name="Ensembl"/>
        </authorList>
    </citation>
    <scope>IDENTIFICATION</scope>
</reference>
<protein>
    <recommendedName>
        <fullName evidence="2">Ig-like domain-containing protein</fullName>
    </recommendedName>
</protein>
<dbReference type="InterPro" id="IPR013783">
    <property type="entry name" value="Ig-like_fold"/>
</dbReference>
<dbReference type="SUPFAM" id="SSF48726">
    <property type="entry name" value="Immunoglobulin"/>
    <property type="match status" value="1"/>
</dbReference>
<reference evidence="4" key="3">
    <citation type="journal article" date="2014" name="Nature">
        <title>Elephant shark genome provides unique insights into gnathostome evolution.</title>
        <authorList>
            <consortium name="International Elephant Shark Genome Sequencing Consortium"/>
            <person name="Venkatesh B."/>
            <person name="Lee A.P."/>
            <person name="Ravi V."/>
            <person name="Maurya A.K."/>
            <person name="Lian M.M."/>
            <person name="Swann J.B."/>
            <person name="Ohta Y."/>
            <person name="Flajnik M.F."/>
            <person name="Sutoh Y."/>
            <person name="Kasahara M."/>
            <person name="Hoon S."/>
            <person name="Gangu V."/>
            <person name="Roy S.W."/>
            <person name="Irimia M."/>
            <person name="Korzh V."/>
            <person name="Kondrychyn I."/>
            <person name="Lim Z.W."/>
            <person name="Tay B.H."/>
            <person name="Tohari S."/>
            <person name="Kong K.W."/>
            <person name="Ho S."/>
            <person name="Lorente-Galdos B."/>
            <person name="Quilez J."/>
            <person name="Marques-Bonet T."/>
            <person name="Raney B.J."/>
            <person name="Ingham P.W."/>
            <person name="Tay A."/>
            <person name="Hillier L.W."/>
            <person name="Minx P."/>
            <person name="Boehm T."/>
            <person name="Wilson R.K."/>
            <person name="Brenner S."/>
            <person name="Warren W.C."/>
        </authorList>
    </citation>
    <scope>NUCLEOTIDE SEQUENCE [LARGE SCALE GENOMIC DNA]</scope>
</reference>
<dbReference type="SMART" id="SM00407">
    <property type="entry name" value="IGc1"/>
    <property type="match status" value="1"/>
</dbReference>
<name>A0A4W3IUC5_CALMI</name>
<reference evidence="3" key="4">
    <citation type="submission" date="2025-08" db="UniProtKB">
        <authorList>
            <consortium name="Ensembl"/>
        </authorList>
    </citation>
    <scope>IDENTIFICATION</scope>
</reference>
<evidence type="ECO:0000313" key="4">
    <source>
        <dbReference type="Proteomes" id="UP000314986"/>
    </source>
</evidence>
<evidence type="ECO:0000256" key="1">
    <source>
        <dbReference type="ARBA" id="ARBA00023180"/>
    </source>
</evidence>
<dbReference type="Pfam" id="PF07654">
    <property type="entry name" value="C1-set"/>
    <property type="match status" value="1"/>
</dbReference>
<keyword evidence="1" id="KW-0325">Glycoprotein</keyword>
<evidence type="ECO:0000313" key="3">
    <source>
        <dbReference type="Ensembl" id="ENSCMIP00000033022.1"/>
    </source>
</evidence>
<dbReference type="InParanoid" id="A0A4W3IUC5"/>
<dbReference type="PROSITE" id="PS50835">
    <property type="entry name" value="IG_LIKE"/>
    <property type="match status" value="1"/>
</dbReference>
<feature type="domain" description="Ig-like" evidence="2">
    <location>
        <begin position="83"/>
        <end position="163"/>
    </location>
</feature>
<organism evidence="3 4">
    <name type="scientific">Callorhinchus milii</name>
    <name type="common">Ghost shark</name>
    <dbReference type="NCBI Taxonomy" id="7868"/>
    <lineage>
        <taxon>Eukaryota</taxon>
        <taxon>Metazoa</taxon>
        <taxon>Chordata</taxon>
        <taxon>Craniata</taxon>
        <taxon>Vertebrata</taxon>
        <taxon>Chondrichthyes</taxon>
        <taxon>Holocephali</taxon>
        <taxon>Chimaeriformes</taxon>
        <taxon>Callorhinchidae</taxon>
        <taxon>Callorhinchus</taxon>
    </lineage>
</organism>
<reference evidence="4" key="2">
    <citation type="journal article" date="2007" name="PLoS Biol.">
        <title>Survey sequencing and comparative analysis of the elephant shark (Callorhinchus milii) genome.</title>
        <authorList>
            <person name="Venkatesh B."/>
            <person name="Kirkness E.F."/>
            <person name="Loh Y.H."/>
            <person name="Halpern A.L."/>
            <person name="Lee A.P."/>
            <person name="Johnson J."/>
            <person name="Dandona N."/>
            <person name="Viswanathan L.D."/>
            <person name="Tay A."/>
            <person name="Venter J.C."/>
            <person name="Strausberg R.L."/>
            <person name="Brenner S."/>
        </authorList>
    </citation>
    <scope>NUCLEOTIDE SEQUENCE [LARGE SCALE GENOMIC DNA]</scope>
</reference>
<sequence length="206" mass="23341">QIRMHYISCAISLPYPLICLPLAEGAYNLFAITKCKFYIVIYFVSLVNFETIPHIPYSRLNNVAKYYRLVGVDLENYTNSYPSVFLTLVCKTAAFYPENLTFTWFKNGTEITTGIHTIKRQNTEGLFEASSSVEETQSVQNGTVYTCCVSHISLQTPGIRNYTICTVYLPDKGRNTAVSVSISVKGLQYFLLLNHTANHSHKICFM</sequence>
<dbReference type="InterPro" id="IPR050380">
    <property type="entry name" value="Immune_Resp_Modulators"/>
</dbReference>
<dbReference type="InterPro" id="IPR036179">
    <property type="entry name" value="Ig-like_dom_sf"/>
</dbReference>
<dbReference type="Proteomes" id="UP000314986">
    <property type="component" value="Unassembled WGS sequence"/>
</dbReference>
<dbReference type="InterPro" id="IPR003597">
    <property type="entry name" value="Ig_C1-set"/>
</dbReference>
<proteinExistence type="predicted"/>
<dbReference type="Ensembl" id="ENSCMIT00000033527.1">
    <property type="protein sequence ID" value="ENSCMIP00000033022.1"/>
    <property type="gene ID" value="ENSCMIG00000014120.1"/>
</dbReference>
<keyword evidence="4" id="KW-1185">Reference proteome</keyword>
<dbReference type="InterPro" id="IPR007110">
    <property type="entry name" value="Ig-like_dom"/>
</dbReference>
<accession>A0A4W3IUC5</accession>
<reference evidence="4" key="1">
    <citation type="journal article" date="2006" name="Science">
        <title>Ancient noncoding elements conserved in the human genome.</title>
        <authorList>
            <person name="Venkatesh B."/>
            <person name="Kirkness E.F."/>
            <person name="Loh Y.H."/>
            <person name="Halpern A.L."/>
            <person name="Lee A.P."/>
            <person name="Johnson J."/>
            <person name="Dandona N."/>
            <person name="Viswanathan L.D."/>
            <person name="Tay A."/>
            <person name="Venter J.C."/>
            <person name="Strausberg R.L."/>
            <person name="Brenner S."/>
        </authorList>
    </citation>
    <scope>NUCLEOTIDE SEQUENCE [LARGE SCALE GENOMIC DNA]</scope>
</reference>
<dbReference type="CDD" id="cd00098">
    <property type="entry name" value="IgC1"/>
    <property type="match status" value="1"/>
</dbReference>
<dbReference type="GeneTree" id="ENSGT00970000196760"/>
<dbReference type="Gene3D" id="2.60.40.10">
    <property type="entry name" value="Immunoglobulins"/>
    <property type="match status" value="1"/>
</dbReference>
<evidence type="ECO:0000259" key="2">
    <source>
        <dbReference type="PROSITE" id="PS50835"/>
    </source>
</evidence>
<dbReference type="PANTHER" id="PTHR23411">
    <property type="entry name" value="TAPASIN"/>
    <property type="match status" value="1"/>
</dbReference>
<dbReference type="AlphaFoldDB" id="A0A4W3IUC5"/>